<organism evidence="14 15">
    <name type="scientific">Brachionus calyciflorus</name>
    <dbReference type="NCBI Taxonomy" id="104777"/>
    <lineage>
        <taxon>Eukaryota</taxon>
        <taxon>Metazoa</taxon>
        <taxon>Spiralia</taxon>
        <taxon>Gnathifera</taxon>
        <taxon>Rotifera</taxon>
        <taxon>Eurotatoria</taxon>
        <taxon>Monogononta</taxon>
        <taxon>Pseudotrocha</taxon>
        <taxon>Ploima</taxon>
        <taxon>Brachionidae</taxon>
        <taxon>Brachionus</taxon>
    </lineage>
</organism>
<dbReference type="InterPro" id="IPR001245">
    <property type="entry name" value="Ser-Thr/Tyr_kinase_cat_dom"/>
</dbReference>
<dbReference type="GO" id="GO:0005886">
    <property type="term" value="C:plasma membrane"/>
    <property type="evidence" value="ECO:0007669"/>
    <property type="project" value="TreeGrafter"/>
</dbReference>
<evidence type="ECO:0000256" key="6">
    <source>
        <dbReference type="ARBA" id="ARBA00023136"/>
    </source>
</evidence>
<dbReference type="Pfam" id="PF07714">
    <property type="entry name" value="PK_Tyr_Ser-Thr"/>
    <property type="match status" value="1"/>
</dbReference>
<dbReference type="InterPro" id="IPR001054">
    <property type="entry name" value="A/G_cyclase"/>
</dbReference>
<comment type="catalytic activity">
    <reaction evidence="10">
        <text>GTP = 3',5'-cyclic GMP + diphosphate</text>
        <dbReference type="Rhea" id="RHEA:13665"/>
        <dbReference type="ChEBI" id="CHEBI:33019"/>
        <dbReference type="ChEBI" id="CHEBI:37565"/>
        <dbReference type="ChEBI" id="CHEBI:57746"/>
        <dbReference type="EC" id="4.6.1.2"/>
    </reaction>
</comment>
<comment type="similarity">
    <text evidence="9">Belongs to the adenylyl cyclase class-4/guanylyl cyclase family.</text>
</comment>
<evidence type="ECO:0000256" key="5">
    <source>
        <dbReference type="ARBA" id="ARBA00022989"/>
    </source>
</evidence>
<dbReference type="GO" id="GO:0005524">
    <property type="term" value="F:ATP binding"/>
    <property type="evidence" value="ECO:0007669"/>
    <property type="project" value="InterPro"/>
</dbReference>
<dbReference type="FunFam" id="3.30.70.1230:FF:000013">
    <property type="entry name" value="Guanylate cyclase"/>
    <property type="match status" value="1"/>
</dbReference>
<evidence type="ECO:0000259" key="12">
    <source>
        <dbReference type="PROSITE" id="PS50011"/>
    </source>
</evidence>
<keyword evidence="5 11" id="KW-1133">Transmembrane helix</keyword>
<dbReference type="SMART" id="SM00044">
    <property type="entry name" value="CYCc"/>
    <property type="match status" value="1"/>
</dbReference>
<evidence type="ECO:0000256" key="8">
    <source>
        <dbReference type="ARBA" id="ARBA00023293"/>
    </source>
</evidence>
<dbReference type="InterPro" id="IPR018297">
    <property type="entry name" value="A/G_cyclase_CS"/>
</dbReference>
<evidence type="ECO:0000256" key="4">
    <source>
        <dbReference type="ARBA" id="ARBA00022741"/>
    </source>
</evidence>
<dbReference type="InterPro" id="IPR000719">
    <property type="entry name" value="Prot_kinase_dom"/>
</dbReference>
<dbReference type="AlphaFoldDB" id="A0A813X2H4"/>
<dbReference type="SUPFAM" id="SSF56112">
    <property type="entry name" value="Protein kinase-like (PK-like)"/>
    <property type="match status" value="1"/>
</dbReference>
<dbReference type="GO" id="GO:0004383">
    <property type="term" value="F:guanylate cyclase activity"/>
    <property type="evidence" value="ECO:0007669"/>
    <property type="project" value="UniProtKB-EC"/>
</dbReference>
<evidence type="ECO:0000256" key="2">
    <source>
        <dbReference type="ARBA" id="ARBA00012202"/>
    </source>
</evidence>
<dbReference type="Pfam" id="PF00211">
    <property type="entry name" value="Guanylate_cyc"/>
    <property type="match status" value="1"/>
</dbReference>
<evidence type="ECO:0000256" key="11">
    <source>
        <dbReference type="SAM" id="Phobius"/>
    </source>
</evidence>
<dbReference type="GO" id="GO:0007168">
    <property type="term" value="P:receptor guanylyl cyclase signaling pathway"/>
    <property type="evidence" value="ECO:0007669"/>
    <property type="project" value="TreeGrafter"/>
</dbReference>
<dbReference type="PROSITE" id="PS00452">
    <property type="entry name" value="GUANYLATE_CYCLASE_1"/>
    <property type="match status" value="1"/>
</dbReference>
<dbReference type="InterPro" id="IPR029787">
    <property type="entry name" value="Nucleotide_cyclase"/>
</dbReference>
<keyword evidence="15" id="KW-1185">Reference proteome</keyword>
<dbReference type="InterPro" id="IPR011009">
    <property type="entry name" value="Kinase-like_dom_sf"/>
</dbReference>
<evidence type="ECO:0000259" key="13">
    <source>
        <dbReference type="PROSITE" id="PS50125"/>
    </source>
</evidence>
<dbReference type="Gene3D" id="1.10.510.10">
    <property type="entry name" value="Transferase(Phosphotransferase) domain 1"/>
    <property type="match status" value="1"/>
</dbReference>
<comment type="caution">
    <text evidence="14">The sequence shown here is derived from an EMBL/GenBank/DDBJ whole genome shotgun (WGS) entry which is preliminary data.</text>
</comment>
<dbReference type="GO" id="GO:0004672">
    <property type="term" value="F:protein kinase activity"/>
    <property type="evidence" value="ECO:0007669"/>
    <property type="project" value="InterPro"/>
</dbReference>
<gene>
    <name evidence="14" type="ORF">OXX778_LOCUS9562</name>
</gene>
<dbReference type="InterPro" id="IPR050401">
    <property type="entry name" value="Cyclic_nucleotide_synthase"/>
</dbReference>
<dbReference type="OrthoDB" id="1890790at2759"/>
<dbReference type="GO" id="GO:0035556">
    <property type="term" value="P:intracellular signal transduction"/>
    <property type="evidence" value="ECO:0007669"/>
    <property type="project" value="InterPro"/>
</dbReference>
<evidence type="ECO:0000313" key="15">
    <source>
        <dbReference type="Proteomes" id="UP000663879"/>
    </source>
</evidence>
<keyword evidence="8 10" id="KW-0141">cGMP biosynthesis</keyword>
<feature type="transmembrane region" description="Helical" evidence="11">
    <location>
        <begin position="32"/>
        <end position="57"/>
    </location>
</feature>
<evidence type="ECO:0000256" key="3">
    <source>
        <dbReference type="ARBA" id="ARBA00022692"/>
    </source>
</evidence>
<evidence type="ECO:0000256" key="7">
    <source>
        <dbReference type="ARBA" id="ARBA00023239"/>
    </source>
</evidence>
<dbReference type="GO" id="GO:0001653">
    <property type="term" value="F:peptide receptor activity"/>
    <property type="evidence" value="ECO:0007669"/>
    <property type="project" value="TreeGrafter"/>
</dbReference>
<dbReference type="SUPFAM" id="SSF55073">
    <property type="entry name" value="Nucleotide cyclase"/>
    <property type="match status" value="1"/>
</dbReference>
<dbReference type="Proteomes" id="UP000663879">
    <property type="component" value="Unassembled WGS sequence"/>
</dbReference>
<dbReference type="Gene3D" id="3.30.70.1230">
    <property type="entry name" value="Nucleotide cyclase"/>
    <property type="match status" value="1"/>
</dbReference>
<evidence type="ECO:0000256" key="10">
    <source>
        <dbReference type="RuleBase" id="RU003431"/>
    </source>
</evidence>
<keyword evidence="3 11" id="KW-0812">Transmembrane</keyword>
<sequence>MSNSSYIEIRSSSLINKIANKSEESIRNEENAITNVILAMAGMFLSSIFISLIVYAVRGRLLRKEISKGPNKMIFSEKDFEQVNILMKTDAFTQGIHSKNFTERIVKIKDKLVALKKLKFSDFQVKDSTLREFKTLREMKHENLNTFFGIIIDSSIPTLVYEYASRGSLEDILLKEHFKLDWNFKWFMLIDLCRAMRFIHSSEIKFHGNLKSRNCIIDSRWILKVTDFGLHKIYSNQNKNQIMNPSDLLWTAPEHLDHSSHLGSQPGDVYSFGIIMQEIIVEGAPYCMMNFTDEEIINNVKNRTKPLCRPKVLKRLAPAGYVQIMRNCWSDKVESRPNFDQIYSIFKSLKGNDKENVVDWMFKTIEDYTKNLENLVKIQTKKLKDEKRKVLKILREIFPKPIVERLISGQPVLPESFDMVTIYFSDIVGFTTISAFSSPFEVVSLLNDLYTMFDETISAFDVYKVETIGDAYMVVSGLPIKNGNKHAGEIATMALNLLHNCGKFQIRHLPGIPLRLRIGLHSGACVTGVVGLKMPRYCLFGDTVNTASRMESTSQAYRIHVSESCSNILEEIGGYKLDYRGLTELPGKGKHKTYWLTGKEGFDKELPKQPFSEKNHGIESHLLEELKRIRREKSNQTESVENINYKLFVNDDDLHDDLNCPSSPINMDMTDRELNGTLQSTVDYSVATVSEKKAKYRKSLFLTANNDSGFSDLSPTPNFCTNNNFF</sequence>
<accession>A0A813X2H4</accession>
<dbReference type="PANTHER" id="PTHR11920">
    <property type="entry name" value="GUANYLYL CYCLASE"/>
    <property type="match status" value="1"/>
</dbReference>
<dbReference type="GO" id="GO:0004016">
    <property type="term" value="F:adenylate cyclase activity"/>
    <property type="evidence" value="ECO:0007669"/>
    <property type="project" value="TreeGrafter"/>
</dbReference>
<dbReference type="PROSITE" id="PS50125">
    <property type="entry name" value="GUANYLATE_CYCLASE_2"/>
    <property type="match status" value="1"/>
</dbReference>
<dbReference type="EC" id="4.6.1.2" evidence="2 10"/>
<keyword evidence="6 11" id="KW-0472">Membrane</keyword>
<keyword evidence="7 9" id="KW-0456">Lyase</keyword>
<keyword evidence="4" id="KW-0547">Nucleotide-binding</keyword>
<dbReference type="PANTHER" id="PTHR11920:SF462">
    <property type="entry name" value="GUANYLATE CYCLASE"/>
    <property type="match status" value="1"/>
</dbReference>
<reference evidence="14" key="1">
    <citation type="submission" date="2021-02" db="EMBL/GenBank/DDBJ databases">
        <authorList>
            <person name="Nowell W R."/>
        </authorList>
    </citation>
    <scope>NUCLEOTIDE SEQUENCE</scope>
    <source>
        <strain evidence="14">Ploen Becks lab</strain>
    </source>
</reference>
<name>A0A813X2H4_9BILA</name>
<dbReference type="EMBL" id="CAJNOC010001422">
    <property type="protein sequence ID" value="CAF0863567.1"/>
    <property type="molecule type" value="Genomic_DNA"/>
</dbReference>
<evidence type="ECO:0000256" key="9">
    <source>
        <dbReference type="RuleBase" id="RU000405"/>
    </source>
</evidence>
<protein>
    <recommendedName>
        <fullName evidence="2 10">Guanylate cyclase</fullName>
        <ecNumber evidence="2 10">4.6.1.2</ecNumber>
    </recommendedName>
</protein>
<proteinExistence type="inferred from homology"/>
<dbReference type="PROSITE" id="PS50011">
    <property type="entry name" value="PROTEIN_KINASE_DOM"/>
    <property type="match status" value="1"/>
</dbReference>
<evidence type="ECO:0000313" key="14">
    <source>
        <dbReference type="EMBL" id="CAF0863567.1"/>
    </source>
</evidence>
<evidence type="ECO:0000256" key="1">
    <source>
        <dbReference type="ARBA" id="ARBA00004167"/>
    </source>
</evidence>
<comment type="subcellular location">
    <subcellularLocation>
        <location evidence="1">Membrane</location>
        <topology evidence="1">Single-pass membrane protein</topology>
    </subcellularLocation>
</comment>
<dbReference type="CDD" id="cd07302">
    <property type="entry name" value="CHD"/>
    <property type="match status" value="1"/>
</dbReference>
<feature type="domain" description="Guanylate cyclase" evidence="13">
    <location>
        <begin position="421"/>
        <end position="551"/>
    </location>
</feature>
<feature type="domain" description="Protein kinase" evidence="12">
    <location>
        <begin position="60"/>
        <end position="346"/>
    </location>
</feature>